<dbReference type="AlphaFoldDB" id="A0A0K1PQS5"/>
<name>A0A0K1PQS5_9BACT</name>
<protein>
    <submittedName>
        <fullName evidence="1">Putative lipoprotein</fullName>
    </submittedName>
</protein>
<gene>
    <name evidence="1" type="ORF">AKJ09_02133</name>
</gene>
<accession>A0A0K1PQS5</accession>
<sequence length="251" mass="26514">MGSAVMTRKEVRRAIVASLGILAWLGGCSSSSTEGITVSVDIEAPAEPPASASTRLFESDRGLRIVLTRGYLTTGSVEILACSAAPSSRAWWQPFRMREVHAHVVGSPTLLGVPNVESLLAASETTTRAGELHPPPGSYCKVKQTILAADGDAIGLPADGSMLGKSMLVEGTYQADGSSPRAFQLSSTASFDVELTIPETKLSTDGRRAARVLLVKTDAHWFDGVDFDADESESATRVLQNLRAALGARVE</sequence>
<dbReference type="Proteomes" id="UP000064967">
    <property type="component" value="Chromosome"/>
</dbReference>
<dbReference type="STRING" id="1391654.AKJ09_02133"/>
<dbReference type="KEGG" id="llu:AKJ09_02133"/>
<organism evidence="1 2">
    <name type="scientific">Labilithrix luteola</name>
    <dbReference type="NCBI Taxonomy" id="1391654"/>
    <lineage>
        <taxon>Bacteria</taxon>
        <taxon>Pseudomonadati</taxon>
        <taxon>Myxococcota</taxon>
        <taxon>Polyangia</taxon>
        <taxon>Polyangiales</taxon>
        <taxon>Labilitrichaceae</taxon>
        <taxon>Labilithrix</taxon>
    </lineage>
</organism>
<keyword evidence="2" id="KW-1185">Reference proteome</keyword>
<reference evidence="1 2" key="1">
    <citation type="submission" date="2015-08" db="EMBL/GenBank/DDBJ databases">
        <authorList>
            <person name="Babu N.S."/>
            <person name="Beckwith C.J."/>
            <person name="Beseler K.G."/>
            <person name="Brison A."/>
            <person name="Carone J.V."/>
            <person name="Caskin T.P."/>
            <person name="Diamond M."/>
            <person name="Durham M.E."/>
            <person name="Foxe J.M."/>
            <person name="Go M."/>
            <person name="Henderson B.A."/>
            <person name="Jones I.B."/>
            <person name="McGettigan J.A."/>
            <person name="Micheletti S.J."/>
            <person name="Nasrallah M.E."/>
            <person name="Ortiz D."/>
            <person name="Piller C.R."/>
            <person name="Privatt S.R."/>
            <person name="Schneider S.L."/>
            <person name="Sharp S."/>
            <person name="Smith T.C."/>
            <person name="Stanton J.D."/>
            <person name="Ullery H.E."/>
            <person name="Wilson R.J."/>
            <person name="Serrano M.G."/>
            <person name="Buck G."/>
            <person name="Lee V."/>
            <person name="Wang Y."/>
            <person name="Carvalho R."/>
            <person name="Voegtly L."/>
            <person name="Shi R."/>
            <person name="Duckworth R."/>
            <person name="Johnson A."/>
            <person name="Loviza R."/>
            <person name="Walstead R."/>
            <person name="Shah Z."/>
            <person name="Kiflezghi M."/>
            <person name="Wade K."/>
            <person name="Ball S.L."/>
            <person name="Bradley K.W."/>
            <person name="Asai D.J."/>
            <person name="Bowman C.A."/>
            <person name="Russell D.A."/>
            <person name="Pope W.H."/>
            <person name="Jacobs-Sera D."/>
            <person name="Hendrix R.W."/>
            <person name="Hatfull G.F."/>
        </authorList>
    </citation>
    <scope>NUCLEOTIDE SEQUENCE [LARGE SCALE GENOMIC DNA]</scope>
    <source>
        <strain evidence="1 2">DSM 27648</strain>
    </source>
</reference>
<dbReference type="EMBL" id="CP012333">
    <property type="protein sequence ID" value="AKU95469.1"/>
    <property type="molecule type" value="Genomic_DNA"/>
</dbReference>
<evidence type="ECO:0000313" key="2">
    <source>
        <dbReference type="Proteomes" id="UP000064967"/>
    </source>
</evidence>
<evidence type="ECO:0000313" key="1">
    <source>
        <dbReference type="EMBL" id="AKU95469.1"/>
    </source>
</evidence>
<keyword evidence="1" id="KW-0449">Lipoprotein</keyword>
<proteinExistence type="predicted"/>